<dbReference type="AlphaFoldDB" id="A0A1I8A3X7"/>
<proteinExistence type="predicted"/>
<organism evidence="1 2">
    <name type="scientific">Steinernema glaseri</name>
    <dbReference type="NCBI Taxonomy" id="37863"/>
    <lineage>
        <taxon>Eukaryota</taxon>
        <taxon>Metazoa</taxon>
        <taxon>Ecdysozoa</taxon>
        <taxon>Nematoda</taxon>
        <taxon>Chromadorea</taxon>
        <taxon>Rhabditida</taxon>
        <taxon>Tylenchina</taxon>
        <taxon>Panagrolaimomorpha</taxon>
        <taxon>Strongyloidoidea</taxon>
        <taxon>Steinernematidae</taxon>
        <taxon>Steinernema</taxon>
    </lineage>
</organism>
<sequence length="163" mass="18985">MRRAPPLGGPSRIRIGPLGFRRRRAGAYRAVPQSPAAAVGQCCERRRRSHRGTSRHRDWGRRYWGTSFLFKVRFLFLGPTRTQQHSVTLPFQSSPPFQSHRIASSTRYRPRVRLIRMVDAFTAFTASKKRQVQLPVDIRQLFKELARMTVRAELERKKSEVIL</sequence>
<accession>A0A1I8A3X7</accession>
<reference evidence="2" key="1">
    <citation type="submission" date="2016-11" db="UniProtKB">
        <authorList>
            <consortium name="WormBaseParasite"/>
        </authorList>
    </citation>
    <scope>IDENTIFICATION</scope>
</reference>
<dbReference type="WBParaSite" id="L893_g32630.t1">
    <property type="protein sequence ID" value="L893_g32630.t1"/>
    <property type="gene ID" value="L893_g32630"/>
</dbReference>
<evidence type="ECO:0000313" key="1">
    <source>
        <dbReference type="Proteomes" id="UP000095287"/>
    </source>
</evidence>
<protein>
    <submittedName>
        <fullName evidence="2">Histone domain-containing protein</fullName>
    </submittedName>
</protein>
<keyword evidence="1" id="KW-1185">Reference proteome</keyword>
<name>A0A1I8A3X7_9BILA</name>
<evidence type="ECO:0000313" key="2">
    <source>
        <dbReference type="WBParaSite" id="L893_g32630.t1"/>
    </source>
</evidence>
<dbReference type="Proteomes" id="UP000095287">
    <property type="component" value="Unplaced"/>
</dbReference>